<reference evidence="2 3" key="2">
    <citation type="journal article" date="2019" name="G3 (Bethesda)">
        <title>Hybrid Assembly of the Genome of the Entomopathogenic Nematode Steinernema carpocapsae Identifies the X-Chromosome.</title>
        <authorList>
            <person name="Serra L."/>
            <person name="Macchietto M."/>
            <person name="Macias-Munoz A."/>
            <person name="McGill C.J."/>
            <person name="Rodriguez I.M."/>
            <person name="Rodriguez B."/>
            <person name="Murad R."/>
            <person name="Mortazavi A."/>
        </authorList>
    </citation>
    <scope>NUCLEOTIDE SEQUENCE [LARGE SCALE GENOMIC DNA]</scope>
    <source>
        <strain evidence="2 3">ALL</strain>
    </source>
</reference>
<dbReference type="EMBL" id="AZBU02000001">
    <property type="protein sequence ID" value="TMS35116.1"/>
    <property type="molecule type" value="Genomic_DNA"/>
</dbReference>
<evidence type="ECO:0000256" key="1">
    <source>
        <dbReference type="SAM" id="SignalP"/>
    </source>
</evidence>
<dbReference type="OrthoDB" id="6249205at2759"/>
<feature type="chain" id="PRO_5020353697" description="Protein sleepless" evidence="1">
    <location>
        <begin position="32"/>
        <end position="155"/>
    </location>
</feature>
<proteinExistence type="predicted"/>
<sequence length="155" mass="17692">MFHSSEFPMPAAVELFRATLLLLFVLPAASGIICSQCNGWHGYYPDRQRVSTCDNLNNACTTSQFCVKIVDPIDAYKGYSTFKSDCWYQTQLQVTPQNLTTVQHNQCYDYIDNHVPPKRWKYCFCSDRDHCNSAPKNTFAHISAIFAVMAVRTVM</sequence>
<evidence type="ECO:0000313" key="2">
    <source>
        <dbReference type="EMBL" id="TMS35116.1"/>
    </source>
</evidence>
<reference evidence="2 3" key="1">
    <citation type="journal article" date="2015" name="Genome Biol.">
        <title>Comparative genomics of Steinernema reveals deeply conserved gene regulatory networks.</title>
        <authorList>
            <person name="Dillman A.R."/>
            <person name="Macchietto M."/>
            <person name="Porter C.F."/>
            <person name="Rogers A."/>
            <person name="Williams B."/>
            <person name="Antoshechkin I."/>
            <person name="Lee M.M."/>
            <person name="Goodwin Z."/>
            <person name="Lu X."/>
            <person name="Lewis E.E."/>
            <person name="Goodrich-Blair H."/>
            <person name="Stock S.P."/>
            <person name="Adams B.J."/>
            <person name="Sternberg P.W."/>
            <person name="Mortazavi A."/>
        </authorList>
    </citation>
    <scope>NUCLEOTIDE SEQUENCE [LARGE SCALE GENOMIC DNA]</scope>
    <source>
        <strain evidence="2 3">ALL</strain>
    </source>
</reference>
<gene>
    <name evidence="2" type="ORF">L596_002580</name>
</gene>
<evidence type="ECO:0008006" key="4">
    <source>
        <dbReference type="Google" id="ProtNLM"/>
    </source>
</evidence>
<accession>A0A4U8UQ15</accession>
<dbReference type="Proteomes" id="UP000298663">
    <property type="component" value="Unassembled WGS sequence"/>
</dbReference>
<comment type="caution">
    <text evidence="2">The sequence shown here is derived from an EMBL/GenBank/DDBJ whole genome shotgun (WGS) entry which is preliminary data.</text>
</comment>
<organism evidence="2 3">
    <name type="scientific">Steinernema carpocapsae</name>
    <name type="common">Entomopathogenic nematode</name>
    <dbReference type="NCBI Taxonomy" id="34508"/>
    <lineage>
        <taxon>Eukaryota</taxon>
        <taxon>Metazoa</taxon>
        <taxon>Ecdysozoa</taxon>
        <taxon>Nematoda</taxon>
        <taxon>Chromadorea</taxon>
        <taxon>Rhabditida</taxon>
        <taxon>Tylenchina</taxon>
        <taxon>Panagrolaimomorpha</taxon>
        <taxon>Strongyloidoidea</taxon>
        <taxon>Steinernematidae</taxon>
        <taxon>Steinernema</taxon>
    </lineage>
</organism>
<keyword evidence="3" id="KW-1185">Reference proteome</keyword>
<protein>
    <recommendedName>
        <fullName evidence="4">Protein sleepless</fullName>
    </recommendedName>
</protein>
<name>A0A4U8UQ15_STECR</name>
<evidence type="ECO:0000313" key="3">
    <source>
        <dbReference type="Proteomes" id="UP000298663"/>
    </source>
</evidence>
<dbReference type="AlphaFoldDB" id="A0A4U8UQ15"/>
<keyword evidence="1" id="KW-0732">Signal</keyword>
<feature type="signal peptide" evidence="1">
    <location>
        <begin position="1"/>
        <end position="31"/>
    </location>
</feature>